<protein>
    <submittedName>
        <fullName evidence="1">Uncharacterized protein</fullName>
    </submittedName>
</protein>
<dbReference type="AlphaFoldDB" id="A0AA35ZGH1"/>
<dbReference type="Proteomes" id="UP001177003">
    <property type="component" value="Chromosome 6"/>
</dbReference>
<evidence type="ECO:0000313" key="1">
    <source>
        <dbReference type="EMBL" id="CAI9291753.1"/>
    </source>
</evidence>
<keyword evidence="2" id="KW-1185">Reference proteome</keyword>
<name>A0AA35ZGH1_LACSI</name>
<organism evidence="1 2">
    <name type="scientific">Lactuca saligna</name>
    <name type="common">Willowleaf lettuce</name>
    <dbReference type="NCBI Taxonomy" id="75948"/>
    <lineage>
        <taxon>Eukaryota</taxon>
        <taxon>Viridiplantae</taxon>
        <taxon>Streptophyta</taxon>
        <taxon>Embryophyta</taxon>
        <taxon>Tracheophyta</taxon>
        <taxon>Spermatophyta</taxon>
        <taxon>Magnoliopsida</taxon>
        <taxon>eudicotyledons</taxon>
        <taxon>Gunneridae</taxon>
        <taxon>Pentapetalae</taxon>
        <taxon>asterids</taxon>
        <taxon>campanulids</taxon>
        <taxon>Asterales</taxon>
        <taxon>Asteraceae</taxon>
        <taxon>Cichorioideae</taxon>
        <taxon>Cichorieae</taxon>
        <taxon>Lactucinae</taxon>
        <taxon>Lactuca</taxon>
    </lineage>
</organism>
<gene>
    <name evidence="1" type="ORF">LSALG_LOCUS30871</name>
</gene>
<dbReference type="EMBL" id="OX465082">
    <property type="protein sequence ID" value="CAI9291753.1"/>
    <property type="molecule type" value="Genomic_DNA"/>
</dbReference>
<accession>A0AA35ZGH1</accession>
<reference evidence="1" key="1">
    <citation type="submission" date="2023-04" db="EMBL/GenBank/DDBJ databases">
        <authorList>
            <person name="Vijverberg K."/>
            <person name="Xiong W."/>
            <person name="Schranz E."/>
        </authorList>
    </citation>
    <scope>NUCLEOTIDE SEQUENCE</scope>
</reference>
<proteinExistence type="predicted"/>
<evidence type="ECO:0000313" key="2">
    <source>
        <dbReference type="Proteomes" id="UP001177003"/>
    </source>
</evidence>
<sequence>MVFKSVRLRPFLEVMEFLVSGDGEVGSMEDSEGIKGFLSSGFRLVFVQK</sequence>